<proteinExistence type="inferred from homology"/>
<accession>A0A543IYI5</accession>
<dbReference type="InterPro" id="IPR051013">
    <property type="entry name" value="MBL_superfamily_lactonases"/>
</dbReference>
<evidence type="ECO:0000313" key="6">
    <source>
        <dbReference type="EMBL" id="TQM75634.1"/>
    </source>
</evidence>
<comment type="caution">
    <text evidence="6">The sequence shown here is derived from an EMBL/GenBank/DDBJ whole genome shotgun (WGS) entry which is preliminary data.</text>
</comment>
<dbReference type="PANTHER" id="PTHR42978:SF6">
    <property type="entry name" value="QUORUM-QUENCHING LACTONASE YTNP-RELATED"/>
    <property type="match status" value="1"/>
</dbReference>
<dbReference type="SUPFAM" id="SSF56281">
    <property type="entry name" value="Metallo-hydrolase/oxidoreductase"/>
    <property type="match status" value="1"/>
</dbReference>
<gene>
    <name evidence="6" type="ORF">FHX40_2346</name>
</gene>
<dbReference type="GO" id="GO:0016787">
    <property type="term" value="F:hydrolase activity"/>
    <property type="evidence" value="ECO:0007669"/>
    <property type="project" value="UniProtKB-KW"/>
</dbReference>
<organism evidence="6 7">
    <name type="scientific">Thermopolyspora flexuosa</name>
    <dbReference type="NCBI Taxonomy" id="103836"/>
    <lineage>
        <taxon>Bacteria</taxon>
        <taxon>Bacillati</taxon>
        <taxon>Actinomycetota</taxon>
        <taxon>Actinomycetes</taxon>
        <taxon>Streptosporangiales</taxon>
        <taxon>Streptosporangiaceae</taxon>
        <taxon>Thermopolyspora</taxon>
    </lineage>
</organism>
<evidence type="ECO:0000256" key="2">
    <source>
        <dbReference type="ARBA" id="ARBA00022723"/>
    </source>
</evidence>
<evidence type="ECO:0000259" key="5">
    <source>
        <dbReference type="SMART" id="SM00849"/>
    </source>
</evidence>
<dbReference type="PANTHER" id="PTHR42978">
    <property type="entry name" value="QUORUM-QUENCHING LACTONASE YTNP-RELATED-RELATED"/>
    <property type="match status" value="1"/>
</dbReference>
<evidence type="ECO:0000313" key="7">
    <source>
        <dbReference type="Proteomes" id="UP000319213"/>
    </source>
</evidence>
<dbReference type="AlphaFoldDB" id="A0A543IYI5"/>
<dbReference type="Proteomes" id="UP000319213">
    <property type="component" value="Unassembled WGS sequence"/>
</dbReference>
<feature type="domain" description="Metallo-beta-lactamase" evidence="5">
    <location>
        <begin position="55"/>
        <end position="244"/>
    </location>
</feature>
<dbReference type="GO" id="GO:0046872">
    <property type="term" value="F:metal ion binding"/>
    <property type="evidence" value="ECO:0007669"/>
    <property type="project" value="UniProtKB-KW"/>
</dbReference>
<keyword evidence="2" id="KW-0479">Metal-binding</keyword>
<evidence type="ECO:0000256" key="4">
    <source>
        <dbReference type="ARBA" id="ARBA00022833"/>
    </source>
</evidence>
<keyword evidence="4" id="KW-0862">Zinc</keyword>
<dbReference type="InterPro" id="IPR036866">
    <property type="entry name" value="RibonucZ/Hydroxyglut_hydro"/>
</dbReference>
<dbReference type="SMART" id="SM00849">
    <property type="entry name" value="Lactamase_B"/>
    <property type="match status" value="1"/>
</dbReference>
<name>A0A543IYI5_9ACTN</name>
<dbReference type="EMBL" id="VFPQ01000001">
    <property type="protein sequence ID" value="TQM75634.1"/>
    <property type="molecule type" value="Genomic_DNA"/>
</dbReference>
<dbReference type="Pfam" id="PF00753">
    <property type="entry name" value="Lactamase_B"/>
    <property type="match status" value="1"/>
</dbReference>
<sequence>MDHCEARVVAGVDVIPICDAVGPMGEPLRRPVEETFRNARPDDWTGLPTTEWILHFHVHLLRAHGRLVLVDTGVGGHDSPAAWWAPVPGALPARLAELGVAPGDIDVVVLTHLHSDHYGGAVGEHGPAFPNARHLVQRAEADAADDRARDTLLRPLAAVLQIVDGSAEVIPGVRVHLAPGHTPGHQIVEVGDLTITADLLHHPVQLANPAVTYCYDDDPEQAVRTRIEVLERVRARGGVIAPAHFAEPFVDLAGWAPRSGAVA</sequence>
<dbReference type="Gene3D" id="3.60.15.10">
    <property type="entry name" value="Ribonuclease Z/Hydroxyacylglutathione hydrolase-like"/>
    <property type="match status" value="1"/>
</dbReference>
<comment type="similarity">
    <text evidence="1">Belongs to the metallo-beta-lactamase superfamily.</text>
</comment>
<dbReference type="RefSeq" id="WP_229788208.1">
    <property type="nucleotide sequence ID" value="NZ_BMPV01000001.1"/>
</dbReference>
<reference evidence="6 7" key="1">
    <citation type="submission" date="2019-06" db="EMBL/GenBank/DDBJ databases">
        <title>Sequencing the genomes of 1000 actinobacteria strains.</title>
        <authorList>
            <person name="Klenk H.-P."/>
        </authorList>
    </citation>
    <scope>NUCLEOTIDE SEQUENCE [LARGE SCALE GENOMIC DNA]</scope>
    <source>
        <strain evidence="6 7">DSM 43186</strain>
    </source>
</reference>
<dbReference type="InterPro" id="IPR001279">
    <property type="entry name" value="Metallo-B-lactamas"/>
</dbReference>
<keyword evidence="7" id="KW-1185">Reference proteome</keyword>
<evidence type="ECO:0000256" key="1">
    <source>
        <dbReference type="ARBA" id="ARBA00007749"/>
    </source>
</evidence>
<keyword evidence="3 6" id="KW-0378">Hydrolase</keyword>
<protein>
    <submittedName>
        <fullName evidence="6">Glyoxylase-like metal-dependent hydrolase (Beta-lactamase superfamily II)</fullName>
    </submittedName>
</protein>
<evidence type="ECO:0000256" key="3">
    <source>
        <dbReference type="ARBA" id="ARBA00022801"/>
    </source>
</evidence>